<sequence length="153" mass="18201">MLEKTFKNEDLGIELKSYIDKQQNVWFCGKDVARLLKYKETNQAIRKHVDDEDKKSLPVRWYTFVNESGFYSLVLSSKLETAKKFKHWITSQVLPSIRKYGYFKMFNNPSNKMFKIENENDLHYKVVQLIRNYYPNSILVAGLGENQDTMKRD</sequence>
<dbReference type="Proteomes" id="UP001159427">
    <property type="component" value="Unassembled WGS sequence"/>
</dbReference>
<accession>A0ABN8SWC4</accession>
<dbReference type="EMBL" id="CALNXI010004449">
    <property type="protein sequence ID" value="CAH3195843.1"/>
    <property type="molecule type" value="Genomic_DNA"/>
</dbReference>
<dbReference type="InterPro" id="IPR003497">
    <property type="entry name" value="BRO_N_domain"/>
</dbReference>
<comment type="caution">
    <text evidence="2">The sequence shown here is derived from an EMBL/GenBank/DDBJ whole genome shotgun (WGS) entry which is preliminary data.</text>
</comment>
<dbReference type="PANTHER" id="PTHR36180:SF2">
    <property type="entry name" value="BRO FAMILY PROTEIN"/>
    <property type="match status" value="1"/>
</dbReference>
<evidence type="ECO:0000313" key="2">
    <source>
        <dbReference type="EMBL" id="CAH3195843.1"/>
    </source>
</evidence>
<keyword evidence="3" id="KW-1185">Reference proteome</keyword>
<dbReference type="PANTHER" id="PTHR36180">
    <property type="entry name" value="DNA-BINDING PROTEIN-RELATED-RELATED"/>
    <property type="match status" value="1"/>
</dbReference>
<proteinExistence type="predicted"/>
<protein>
    <recommendedName>
        <fullName evidence="1">Bro-N domain-containing protein</fullName>
    </recommendedName>
</protein>
<gene>
    <name evidence="2" type="ORF">PEVE_00031197</name>
</gene>
<dbReference type="SMART" id="SM01040">
    <property type="entry name" value="Bro-N"/>
    <property type="match status" value="1"/>
</dbReference>
<feature type="domain" description="Bro-N" evidence="1">
    <location>
        <begin position="12"/>
        <end position="101"/>
    </location>
</feature>
<dbReference type="Pfam" id="PF02498">
    <property type="entry name" value="Bro-N"/>
    <property type="match status" value="1"/>
</dbReference>
<name>A0ABN8SWC4_9CNID</name>
<evidence type="ECO:0000313" key="3">
    <source>
        <dbReference type="Proteomes" id="UP001159427"/>
    </source>
</evidence>
<dbReference type="PROSITE" id="PS51750">
    <property type="entry name" value="BRO_N"/>
    <property type="match status" value="1"/>
</dbReference>
<evidence type="ECO:0000259" key="1">
    <source>
        <dbReference type="PROSITE" id="PS51750"/>
    </source>
</evidence>
<organism evidence="2 3">
    <name type="scientific">Porites evermanni</name>
    <dbReference type="NCBI Taxonomy" id="104178"/>
    <lineage>
        <taxon>Eukaryota</taxon>
        <taxon>Metazoa</taxon>
        <taxon>Cnidaria</taxon>
        <taxon>Anthozoa</taxon>
        <taxon>Hexacorallia</taxon>
        <taxon>Scleractinia</taxon>
        <taxon>Fungiina</taxon>
        <taxon>Poritidae</taxon>
        <taxon>Porites</taxon>
    </lineage>
</organism>
<reference evidence="2 3" key="1">
    <citation type="submission" date="2022-05" db="EMBL/GenBank/DDBJ databases">
        <authorList>
            <consortium name="Genoscope - CEA"/>
            <person name="William W."/>
        </authorList>
    </citation>
    <scope>NUCLEOTIDE SEQUENCE [LARGE SCALE GENOMIC DNA]</scope>
</reference>